<dbReference type="CDD" id="cd18807">
    <property type="entry name" value="SF1_C_UvrD"/>
    <property type="match status" value="1"/>
</dbReference>
<keyword evidence="3 12" id="KW-0378">Hydrolase</keyword>
<keyword evidence="2 12" id="KW-0547">Nucleotide-binding</keyword>
<evidence type="ECO:0000256" key="8">
    <source>
        <dbReference type="ARBA" id="ARBA00034617"/>
    </source>
</evidence>
<dbReference type="InterPro" id="IPR013986">
    <property type="entry name" value="DExx_box_DNA_helicase_dom_sf"/>
</dbReference>
<evidence type="ECO:0000256" key="9">
    <source>
        <dbReference type="ARBA" id="ARBA00034808"/>
    </source>
</evidence>
<evidence type="ECO:0000313" key="16">
    <source>
        <dbReference type="Proteomes" id="UP000604481"/>
    </source>
</evidence>
<evidence type="ECO:0000259" key="13">
    <source>
        <dbReference type="PROSITE" id="PS51198"/>
    </source>
</evidence>
<feature type="domain" description="UvrD-like helicase ATP-binding" evidence="13">
    <location>
        <begin position="7"/>
        <end position="284"/>
    </location>
</feature>
<dbReference type="AlphaFoldDB" id="A0A8J7KBU9"/>
<dbReference type="Gene3D" id="3.40.50.300">
    <property type="entry name" value="P-loop containing nucleotide triphosphate hydrolases"/>
    <property type="match status" value="2"/>
</dbReference>
<dbReference type="InterPro" id="IPR014016">
    <property type="entry name" value="UvrD-like_ATP-bd"/>
</dbReference>
<dbReference type="PROSITE" id="PS51198">
    <property type="entry name" value="UVRD_HELICASE_ATP_BIND"/>
    <property type="match status" value="1"/>
</dbReference>
<dbReference type="CDD" id="cd17932">
    <property type="entry name" value="DEXQc_UvrD"/>
    <property type="match status" value="1"/>
</dbReference>
<organism evidence="15 16">
    <name type="scientific">Chitinilyticum piscinae</name>
    <dbReference type="NCBI Taxonomy" id="2866724"/>
    <lineage>
        <taxon>Bacteria</taxon>
        <taxon>Pseudomonadati</taxon>
        <taxon>Pseudomonadota</taxon>
        <taxon>Betaproteobacteria</taxon>
        <taxon>Neisseriales</taxon>
        <taxon>Chitinibacteraceae</taxon>
        <taxon>Chitinilyticum</taxon>
    </lineage>
</organism>
<keyword evidence="5 12" id="KW-0067">ATP-binding</keyword>
<reference evidence="15 16" key="1">
    <citation type="submission" date="2020-10" db="EMBL/GenBank/DDBJ databases">
        <title>The genome sequence of Chitinilyticum litopenaei 4Y14.</title>
        <authorList>
            <person name="Liu Y."/>
        </authorList>
    </citation>
    <scope>NUCLEOTIDE SEQUENCE [LARGE SCALE GENOMIC DNA]</scope>
    <source>
        <strain evidence="15 16">4Y14</strain>
    </source>
</reference>
<dbReference type="InterPro" id="IPR000212">
    <property type="entry name" value="DNA_helicase_UvrD/REP"/>
</dbReference>
<dbReference type="RefSeq" id="WP_194117144.1">
    <property type="nucleotide sequence ID" value="NZ_JADFUA010000011.1"/>
</dbReference>
<dbReference type="Gene3D" id="1.10.10.160">
    <property type="match status" value="1"/>
</dbReference>
<evidence type="ECO:0000256" key="6">
    <source>
        <dbReference type="ARBA" id="ARBA00023125"/>
    </source>
</evidence>
<proteinExistence type="inferred from homology"/>
<name>A0A8J7KBU9_9NEIS</name>
<evidence type="ECO:0000256" key="5">
    <source>
        <dbReference type="ARBA" id="ARBA00022840"/>
    </source>
</evidence>
<keyword evidence="6" id="KW-0238">DNA-binding</keyword>
<comment type="similarity">
    <text evidence="1">Belongs to the helicase family. UvrD subfamily.</text>
</comment>
<comment type="catalytic activity">
    <reaction evidence="11">
        <text>ATP + H2O = ADP + phosphate + H(+)</text>
        <dbReference type="Rhea" id="RHEA:13065"/>
        <dbReference type="ChEBI" id="CHEBI:15377"/>
        <dbReference type="ChEBI" id="CHEBI:15378"/>
        <dbReference type="ChEBI" id="CHEBI:30616"/>
        <dbReference type="ChEBI" id="CHEBI:43474"/>
        <dbReference type="ChEBI" id="CHEBI:456216"/>
        <dbReference type="EC" id="5.6.2.4"/>
    </reaction>
</comment>
<dbReference type="PANTHER" id="PTHR11070">
    <property type="entry name" value="UVRD / RECB / PCRA DNA HELICASE FAMILY MEMBER"/>
    <property type="match status" value="1"/>
</dbReference>
<feature type="binding site" evidence="12">
    <location>
        <begin position="28"/>
        <end position="35"/>
    </location>
    <ligand>
        <name>ATP</name>
        <dbReference type="ChEBI" id="CHEBI:30616"/>
    </ligand>
</feature>
<evidence type="ECO:0000313" key="15">
    <source>
        <dbReference type="EMBL" id="MBE9610594.1"/>
    </source>
</evidence>
<evidence type="ECO:0000256" key="10">
    <source>
        <dbReference type="ARBA" id="ARBA00034923"/>
    </source>
</evidence>
<dbReference type="PROSITE" id="PS51217">
    <property type="entry name" value="UVRD_HELICASE_CTER"/>
    <property type="match status" value="1"/>
</dbReference>
<dbReference type="GO" id="GO:0005524">
    <property type="term" value="F:ATP binding"/>
    <property type="evidence" value="ECO:0007669"/>
    <property type="project" value="UniProtKB-UniRule"/>
</dbReference>
<dbReference type="SUPFAM" id="SSF52540">
    <property type="entry name" value="P-loop containing nucleoside triphosphate hydrolases"/>
    <property type="match status" value="1"/>
</dbReference>
<sequence length="712" mass="78906">MNASLTANLNPQQAAAVELPAEHALILAGAGSGKTRVLTTRMAWLLSTGQVSPAGILAVTFTNKAAKEMLARMTAMLPLNPRGLWIGTFHGLCNRMLRLHHRDAGLPEQFAILDSQDQLSAIKRVLKLLNIDDERYPAKSCQHFINGNKEAGIRSAALQIWDEHSRVMKAVYEEYERQCQREGVVDFAELLLRCYELLNGNASLRAHYQQRFRHVLVDEFQDTNTLQYAWLKLLVGPESAMFAVGDDDQSIYAFRGANVGNMHDFQRDFAVKHVIRLEQNYRSHSNILTAANAVISCNRNRLGKQLWTDSEDGELLRVFEGLSDFDECEFVVGEVQALIRDGVPANDIAILYRSNAQSRVLEHGLFTAGVPYRVYGGLRFFERQEIKHALAYLRLIASPEDDNALLRVINFPTRGIGARTVDTLQENARLAGTSLWQVACSGGLGRSGAAVGKFVQLVEVMRTQTQGLPLPEVVAIMLELSGLTAHYRADKDGEDRLENLGELVTAAAAFIAEDENTIVAFLSHASLEAGDHQANAQQDAIQLMTVHAAKGLEFHSVFLTGLEEGLFPHENSMSDPKALEEERRLMYVAITRARRRLYLSLAQSRMLHGQTRYAPGSRFLGEIPPEVLRYLNRGYAPQTAYISKQETHTPSTPKAAPEHGLAIGMTVQHHRFGVGVVTDYEGGANGNVQVNFAEHGSKWLAVAYAKLQAVSN</sequence>
<evidence type="ECO:0000256" key="12">
    <source>
        <dbReference type="PROSITE-ProRule" id="PRU00560"/>
    </source>
</evidence>
<accession>A0A8J7KBU9</accession>
<keyword evidence="4 12" id="KW-0347">Helicase</keyword>
<dbReference type="EMBL" id="JADFUA010000011">
    <property type="protein sequence ID" value="MBE9610594.1"/>
    <property type="molecule type" value="Genomic_DNA"/>
</dbReference>
<evidence type="ECO:0000259" key="14">
    <source>
        <dbReference type="PROSITE" id="PS51217"/>
    </source>
</evidence>
<evidence type="ECO:0000256" key="1">
    <source>
        <dbReference type="ARBA" id="ARBA00009922"/>
    </source>
</evidence>
<comment type="caution">
    <text evidence="15">The sequence shown here is derived from an EMBL/GenBank/DDBJ whole genome shotgun (WGS) entry which is preliminary data.</text>
</comment>
<feature type="domain" description="UvrD-like helicase C-terminal" evidence="14">
    <location>
        <begin position="285"/>
        <end position="551"/>
    </location>
</feature>
<dbReference type="GO" id="GO:0033202">
    <property type="term" value="C:DNA helicase complex"/>
    <property type="evidence" value="ECO:0007669"/>
    <property type="project" value="TreeGrafter"/>
</dbReference>
<evidence type="ECO:0000256" key="3">
    <source>
        <dbReference type="ARBA" id="ARBA00022801"/>
    </source>
</evidence>
<dbReference type="InterPro" id="IPR027417">
    <property type="entry name" value="P-loop_NTPase"/>
</dbReference>
<dbReference type="InterPro" id="IPR014017">
    <property type="entry name" value="DNA_helicase_UvrD-like_C"/>
</dbReference>
<dbReference type="Proteomes" id="UP000604481">
    <property type="component" value="Unassembled WGS sequence"/>
</dbReference>
<keyword evidence="16" id="KW-1185">Reference proteome</keyword>
<dbReference type="Pfam" id="PF00580">
    <property type="entry name" value="UvrD-helicase"/>
    <property type="match status" value="1"/>
</dbReference>
<dbReference type="EC" id="5.6.2.4" evidence="9"/>
<dbReference type="GO" id="GO:0043138">
    <property type="term" value="F:3'-5' DNA helicase activity"/>
    <property type="evidence" value="ECO:0007669"/>
    <property type="project" value="UniProtKB-EC"/>
</dbReference>
<keyword evidence="7" id="KW-0413">Isomerase</keyword>
<dbReference type="Pfam" id="PF13361">
    <property type="entry name" value="UvrD_C"/>
    <property type="match status" value="1"/>
</dbReference>
<evidence type="ECO:0000256" key="11">
    <source>
        <dbReference type="ARBA" id="ARBA00048988"/>
    </source>
</evidence>
<evidence type="ECO:0000256" key="2">
    <source>
        <dbReference type="ARBA" id="ARBA00022741"/>
    </source>
</evidence>
<evidence type="ECO:0000256" key="4">
    <source>
        <dbReference type="ARBA" id="ARBA00022806"/>
    </source>
</evidence>
<dbReference type="GO" id="GO:0016787">
    <property type="term" value="F:hydrolase activity"/>
    <property type="evidence" value="ECO:0007669"/>
    <property type="project" value="UniProtKB-UniRule"/>
</dbReference>
<protein>
    <recommendedName>
        <fullName evidence="9">DNA 3'-5' helicase</fullName>
        <ecNumber evidence="9">5.6.2.4</ecNumber>
    </recommendedName>
    <alternativeName>
        <fullName evidence="10">DNA 3'-5' helicase II</fullName>
    </alternativeName>
</protein>
<evidence type="ECO:0000256" key="7">
    <source>
        <dbReference type="ARBA" id="ARBA00023235"/>
    </source>
</evidence>
<dbReference type="GO" id="GO:0005829">
    <property type="term" value="C:cytosol"/>
    <property type="evidence" value="ECO:0007669"/>
    <property type="project" value="TreeGrafter"/>
</dbReference>
<dbReference type="GO" id="GO:0000725">
    <property type="term" value="P:recombinational repair"/>
    <property type="evidence" value="ECO:0007669"/>
    <property type="project" value="TreeGrafter"/>
</dbReference>
<dbReference type="PANTHER" id="PTHR11070:SF2">
    <property type="entry name" value="ATP-DEPENDENT DNA HELICASE SRS2"/>
    <property type="match status" value="1"/>
</dbReference>
<comment type="catalytic activity">
    <reaction evidence="8">
        <text>Couples ATP hydrolysis with the unwinding of duplex DNA by translocating in the 3'-5' direction.</text>
        <dbReference type="EC" id="5.6.2.4"/>
    </reaction>
</comment>
<dbReference type="GO" id="GO:0003677">
    <property type="term" value="F:DNA binding"/>
    <property type="evidence" value="ECO:0007669"/>
    <property type="project" value="UniProtKB-KW"/>
</dbReference>
<gene>
    <name evidence="15" type="ORF">INR99_14735</name>
</gene>
<dbReference type="Gene3D" id="1.10.486.10">
    <property type="entry name" value="PCRA, domain 4"/>
    <property type="match status" value="1"/>
</dbReference>